<sequence length="581" mass="64232">MSHEFEELWTQYLEGELDEAGFASLQNLLASDSDLLVRAGDLYEEHRLLGFALQPFEDEQFVQDAVSIVENDGQQFIGNVISELSREPKAFAGGTESRATQSDPAANTVRPFQKRNWQQSFLAVAVAASILFGALAWFLADRANEPAGRGSIAESINGVPVPVRYIATVLLEDNCNWGSSNSPAEGQRLFSRTLDLKSGLAVIRFDGGAELVMSGEASLRLRSAGSAELLFGDVVVRAEQGAEGFVLTTPTSEVIDLGTEFAVKVNRVGDTEVHVLDGEVSYRPIDAANELAKILQAGEGIAIDRSGLPRAVPMDSPRFQEFIRRVNPRSRSDLLAAYEGFNYSPGILPLEQSMVGIGWKGPWRKRMPSEQIQPDTDSSPDHFEIVHGQMNVSWPVPGGRLGALKLSGGGVYYVRPLKKAIELDREGVTFLSLMLRETKRPSNHRDHKERLRLTLRSSGDYYGEVISFGHGPRYRPTVQTGAGVWRSSPQTLPAEQTTLWIGKIVSHKEGDDEVYFRVYGEEDVLEYAEPSIWHVVTREVDLKAHLDLVLLSSEGTTDRIVDELRIGPTWRSVAPILEKEQ</sequence>
<feature type="transmembrane region" description="Helical" evidence="1">
    <location>
        <begin position="120"/>
        <end position="140"/>
    </location>
</feature>
<proteinExistence type="predicted"/>
<keyword evidence="1" id="KW-0812">Transmembrane</keyword>
<dbReference type="PANTHER" id="PTHR30273">
    <property type="entry name" value="PERIPLASMIC SIGNAL SENSOR AND SIGMA FACTOR ACTIVATOR FECR-RELATED"/>
    <property type="match status" value="1"/>
</dbReference>
<evidence type="ECO:0000313" key="3">
    <source>
        <dbReference type="EMBL" id="ELP29672.1"/>
    </source>
</evidence>
<gene>
    <name evidence="3" type="ORF">RBSWK_06373</name>
</gene>
<keyword evidence="1" id="KW-1133">Transmembrane helix</keyword>
<dbReference type="GO" id="GO:0016989">
    <property type="term" value="F:sigma factor antagonist activity"/>
    <property type="evidence" value="ECO:0007669"/>
    <property type="project" value="TreeGrafter"/>
</dbReference>
<dbReference type="Pfam" id="PF04773">
    <property type="entry name" value="FecR"/>
    <property type="match status" value="1"/>
</dbReference>
<protein>
    <submittedName>
        <fullName evidence="3">Protein containing FecR protein domain protein</fullName>
    </submittedName>
</protein>
<comment type="caution">
    <text evidence="3">The sequence shown here is derived from an EMBL/GenBank/DDBJ whole genome shotgun (WGS) entry which is preliminary data.</text>
</comment>
<name>L7C7L2_RHOBT</name>
<organism evidence="3 4">
    <name type="scientific">Rhodopirellula baltica SWK14</name>
    <dbReference type="NCBI Taxonomy" id="993516"/>
    <lineage>
        <taxon>Bacteria</taxon>
        <taxon>Pseudomonadati</taxon>
        <taxon>Planctomycetota</taxon>
        <taxon>Planctomycetia</taxon>
        <taxon>Pirellulales</taxon>
        <taxon>Pirellulaceae</taxon>
        <taxon>Rhodopirellula</taxon>
    </lineage>
</organism>
<dbReference type="Gene3D" id="2.60.120.1440">
    <property type="match status" value="1"/>
</dbReference>
<evidence type="ECO:0000313" key="4">
    <source>
        <dbReference type="Proteomes" id="UP000010959"/>
    </source>
</evidence>
<dbReference type="RefSeq" id="WP_007340796.1">
    <property type="nucleotide sequence ID" value="NZ_AMWG01000184.1"/>
</dbReference>
<keyword evidence="1" id="KW-0472">Membrane</keyword>
<reference evidence="3 4" key="1">
    <citation type="journal article" date="2013" name="Mar. Genomics">
        <title>Expression of sulfatases in Rhodopirellula baltica and the diversity of sulfatases in the genus Rhodopirellula.</title>
        <authorList>
            <person name="Wegner C.E."/>
            <person name="Richter-Heitmann T."/>
            <person name="Klindworth A."/>
            <person name="Klockow C."/>
            <person name="Richter M."/>
            <person name="Achstetter T."/>
            <person name="Glockner F.O."/>
            <person name="Harder J."/>
        </authorList>
    </citation>
    <scope>NUCLEOTIDE SEQUENCE [LARGE SCALE GENOMIC DNA]</scope>
    <source>
        <strain evidence="3 4">SWK14</strain>
    </source>
</reference>
<dbReference type="AlphaFoldDB" id="L7C7L2"/>
<evidence type="ECO:0000259" key="2">
    <source>
        <dbReference type="Pfam" id="PF04773"/>
    </source>
</evidence>
<feature type="domain" description="FecR protein" evidence="2">
    <location>
        <begin position="201"/>
        <end position="280"/>
    </location>
</feature>
<dbReference type="InterPro" id="IPR012373">
    <property type="entry name" value="Ferrdict_sens_TM"/>
</dbReference>
<evidence type="ECO:0000256" key="1">
    <source>
        <dbReference type="SAM" id="Phobius"/>
    </source>
</evidence>
<accession>L7C7L2</accession>
<dbReference type="Proteomes" id="UP000010959">
    <property type="component" value="Unassembled WGS sequence"/>
</dbReference>
<dbReference type="InterPro" id="IPR006860">
    <property type="entry name" value="FecR"/>
</dbReference>
<dbReference type="PANTHER" id="PTHR30273:SF2">
    <property type="entry name" value="PROTEIN FECR"/>
    <property type="match status" value="1"/>
</dbReference>
<dbReference type="EMBL" id="AMWG01000184">
    <property type="protein sequence ID" value="ELP29672.1"/>
    <property type="molecule type" value="Genomic_DNA"/>
</dbReference>
<dbReference type="PATRIC" id="fig|993516.3.peg.6836"/>